<feature type="compositionally biased region" description="Polar residues" evidence="1">
    <location>
        <begin position="33"/>
        <end position="49"/>
    </location>
</feature>
<sequence>MGGWADGRMGGWADGRTACRLPAAGCRLPAPSVRTQNVRHAPAQTTRPPTRSAAPVQPRRR</sequence>
<accession>A0A4U0NQL0</accession>
<reference evidence="2 3" key="1">
    <citation type="submission" date="2019-04" db="EMBL/GenBank/DDBJ databases">
        <title>Streptomyces piniterrae sp. nov., a heliquinomycin-producing actinomycete isolated from rhizosphere soil of Pinus yunnanensis.</title>
        <authorList>
            <person name="Zhuang X."/>
            <person name="Zhao J."/>
        </authorList>
    </citation>
    <scope>NUCLEOTIDE SEQUENCE [LARGE SCALE GENOMIC DNA]</scope>
    <source>
        <strain evidence="3">jys28</strain>
    </source>
</reference>
<keyword evidence="3" id="KW-1185">Reference proteome</keyword>
<comment type="caution">
    <text evidence="2">The sequence shown here is derived from an EMBL/GenBank/DDBJ whole genome shotgun (WGS) entry which is preliminary data.</text>
</comment>
<gene>
    <name evidence="2" type="ORF">FCH28_04370</name>
</gene>
<protein>
    <submittedName>
        <fullName evidence="2">Uncharacterized protein</fullName>
    </submittedName>
</protein>
<feature type="region of interest" description="Disordered" evidence="1">
    <location>
        <begin position="29"/>
        <end position="61"/>
    </location>
</feature>
<organism evidence="2 3">
    <name type="scientific">Streptomyces piniterrae</name>
    <dbReference type="NCBI Taxonomy" id="2571125"/>
    <lineage>
        <taxon>Bacteria</taxon>
        <taxon>Bacillati</taxon>
        <taxon>Actinomycetota</taxon>
        <taxon>Actinomycetes</taxon>
        <taxon>Kitasatosporales</taxon>
        <taxon>Streptomycetaceae</taxon>
        <taxon>Streptomyces</taxon>
    </lineage>
</organism>
<evidence type="ECO:0000313" key="2">
    <source>
        <dbReference type="EMBL" id="TJZ56775.1"/>
    </source>
</evidence>
<evidence type="ECO:0000256" key="1">
    <source>
        <dbReference type="SAM" id="MobiDB-lite"/>
    </source>
</evidence>
<proteinExistence type="predicted"/>
<evidence type="ECO:0000313" key="3">
    <source>
        <dbReference type="Proteomes" id="UP000308697"/>
    </source>
</evidence>
<dbReference type="EMBL" id="SUMB01000002">
    <property type="protein sequence ID" value="TJZ56775.1"/>
    <property type="molecule type" value="Genomic_DNA"/>
</dbReference>
<dbReference type="AlphaFoldDB" id="A0A4U0NQL0"/>
<name>A0A4U0NQL0_9ACTN</name>
<dbReference type="Proteomes" id="UP000308697">
    <property type="component" value="Unassembled WGS sequence"/>
</dbReference>